<name>A0A8T0NBW5_PANVG</name>
<gene>
    <name evidence="1" type="ORF">PVAP13_9KG102220</name>
</gene>
<dbReference type="PANTHER" id="PTHR34591:SF13">
    <property type="entry name" value="OS03G0669900 PROTEIN"/>
    <property type="match status" value="1"/>
</dbReference>
<reference evidence="1" key="1">
    <citation type="submission" date="2020-05" db="EMBL/GenBank/DDBJ databases">
        <title>WGS assembly of Panicum virgatum.</title>
        <authorList>
            <person name="Lovell J.T."/>
            <person name="Jenkins J."/>
            <person name="Shu S."/>
            <person name="Juenger T.E."/>
            <person name="Schmutz J."/>
        </authorList>
    </citation>
    <scope>NUCLEOTIDE SEQUENCE</scope>
    <source>
        <strain evidence="1">AP13</strain>
    </source>
</reference>
<organism evidence="1 2">
    <name type="scientific">Panicum virgatum</name>
    <name type="common">Blackwell switchgrass</name>
    <dbReference type="NCBI Taxonomy" id="38727"/>
    <lineage>
        <taxon>Eukaryota</taxon>
        <taxon>Viridiplantae</taxon>
        <taxon>Streptophyta</taxon>
        <taxon>Embryophyta</taxon>
        <taxon>Tracheophyta</taxon>
        <taxon>Spermatophyta</taxon>
        <taxon>Magnoliopsida</taxon>
        <taxon>Liliopsida</taxon>
        <taxon>Poales</taxon>
        <taxon>Poaceae</taxon>
        <taxon>PACMAD clade</taxon>
        <taxon>Panicoideae</taxon>
        <taxon>Panicodae</taxon>
        <taxon>Paniceae</taxon>
        <taxon>Panicinae</taxon>
        <taxon>Panicum</taxon>
        <taxon>Panicum sect. Hiantes</taxon>
    </lineage>
</organism>
<evidence type="ECO:0000313" key="2">
    <source>
        <dbReference type="Proteomes" id="UP000823388"/>
    </source>
</evidence>
<keyword evidence="2" id="KW-1185">Reference proteome</keyword>
<dbReference type="Proteomes" id="UP000823388">
    <property type="component" value="Chromosome 9K"/>
</dbReference>
<proteinExistence type="predicted"/>
<evidence type="ECO:0000313" key="1">
    <source>
        <dbReference type="EMBL" id="KAG2547461.1"/>
    </source>
</evidence>
<dbReference type="AlphaFoldDB" id="A0A8T0NBW5"/>
<evidence type="ECO:0008006" key="3">
    <source>
        <dbReference type="Google" id="ProtNLM"/>
    </source>
</evidence>
<comment type="caution">
    <text evidence="1">The sequence shown here is derived from an EMBL/GenBank/DDBJ whole genome shotgun (WGS) entry which is preliminary data.</text>
</comment>
<dbReference type="PANTHER" id="PTHR34591">
    <property type="entry name" value="OS03G0653100 PROTEIN-RELATED"/>
    <property type="match status" value="1"/>
</dbReference>
<accession>A0A8T0NBW5</accession>
<protein>
    <recommendedName>
        <fullName evidence="3">F-box protein</fullName>
    </recommendedName>
</protein>
<dbReference type="EMBL" id="CM029053">
    <property type="protein sequence ID" value="KAG2547461.1"/>
    <property type="molecule type" value="Genomic_DNA"/>
</dbReference>
<sequence length="264" mass="31025">MATVTLRPPCLLLQDRRWEERSFVREGAAVGTVADMRVDSSLDYRHAVYWRGSLYVQCQTDFIMRLSLSSEKYKIIQPPAAFEPSDWPTDYPYARRLSIGKSKKGIYSVLIDRSQLNVWILDDSDGQIKWVSKQLVGHLPRLQEKSYYLLESHGPWMLHGIDPRWDSERQGQFEWDSDNDNILPDNGNRTGYKYNIEFLGFHPYKEVVFLNDSFVRVIAYHLNSSKIQDLGYVYPEEEVHWLGNDLICVERSFPYTPCWMRHCD</sequence>